<dbReference type="AlphaFoldDB" id="A0AA88L8S3"/>
<dbReference type="Proteomes" id="UP001187531">
    <property type="component" value="Unassembled WGS sequence"/>
</dbReference>
<keyword evidence="11" id="KW-0408">Iron</keyword>
<gene>
    <name evidence="12" type="ORF">QYM36_003572</name>
</gene>
<keyword evidence="5" id="KW-0349">Heme</keyword>
<evidence type="ECO:0000256" key="8">
    <source>
        <dbReference type="ARBA" id="ARBA00022857"/>
    </source>
</evidence>
<keyword evidence="9" id="KW-0112">Calmodulin-binding</keyword>
<dbReference type="InterPro" id="IPR029039">
    <property type="entry name" value="Flavoprotein-like_sf"/>
</dbReference>
<name>A0AA88L8S3_ARTSF</name>
<dbReference type="EC" id="1.14.13.39" evidence="4"/>
<organism evidence="12 13">
    <name type="scientific">Artemia franciscana</name>
    <name type="common">Brine shrimp</name>
    <name type="synonym">Artemia sanfranciscana</name>
    <dbReference type="NCBI Taxonomy" id="6661"/>
    <lineage>
        <taxon>Eukaryota</taxon>
        <taxon>Metazoa</taxon>
        <taxon>Ecdysozoa</taxon>
        <taxon>Arthropoda</taxon>
        <taxon>Crustacea</taxon>
        <taxon>Branchiopoda</taxon>
        <taxon>Anostraca</taxon>
        <taxon>Artemiidae</taxon>
        <taxon>Artemia</taxon>
    </lineage>
</organism>
<evidence type="ECO:0000256" key="5">
    <source>
        <dbReference type="ARBA" id="ARBA00022617"/>
    </source>
</evidence>
<dbReference type="InterPro" id="IPR050607">
    <property type="entry name" value="NOS"/>
</dbReference>
<keyword evidence="6" id="KW-0288">FMN</keyword>
<evidence type="ECO:0000313" key="12">
    <source>
        <dbReference type="EMBL" id="KAK2721332.1"/>
    </source>
</evidence>
<keyword evidence="13" id="KW-1185">Reference proteome</keyword>
<keyword evidence="10" id="KW-0560">Oxidoreductase</keyword>
<evidence type="ECO:0000256" key="6">
    <source>
        <dbReference type="ARBA" id="ARBA00022643"/>
    </source>
</evidence>
<reference evidence="12" key="1">
    <citation type="submission" date="2023-07" db="EMBL/GenBank/DDBJ databases">
        <title>Chromosome-level genome assembly of Artemia franciscana.</title>
        <authorList>
            <person name="Jo E."/>
        </authorList>
    </citation>
    <scope>NUCLEOTIDE SEQUENCE</scope>
    <source>
        <tissue evidence="12">Whole body</tissue>
    </source>
</reference>
<proteinExistence type="inferred from homology"/>
<evidence type="ECO:0000256" key="4">
    <source>
        <dbReference type="ARBA" id="ARBA00012989"/>
    </source>
</evidence>
<comment type="similarity">
    <text evidence="3">Belongs to the NOS family.</text>
</comment>
<keyword evidence="8" id="KW-0521">NADP</keyword>
<dbReference type="GO" id="GO:0004517">
    <property type="term" value="F:nitric-oxide synthase activity"/>
    <property type="evidence" value="ECO:0007669"/>
    <property type="project" value="UniProtKB-EC"/>
</dbReference>
<evidence type="ECO:0000256" key="7">
    <source>
        <dbReference type="ARBA" id="ARBA00022723"/>
    </source>
</evidence>
<evidence type="ECO:0000256" key="1">
    <source>
        <dbReference type="ARBA" id="ARBA00001917"/>
    </source>
</evidence>
<keyword evidence="7" id="KW-0479">Metal-binding</keyword>
<dbReference type="GO" id="GO:0005516">
    <property type="term" value="F:calmodulin binding"/>
    <property type="evidence" value="ECO:0007669"/>
    <property type="project" value="UniProtKB-KW"/>
</dbReference>
<keyword evidence="6" id="KW-0285">Flavoprotein</keyword>
<dbReference type="GO" id="GO:0006809">
    <property type="term" value="P:nitric oxide biosynthetic process"/>
    <property type="evidence" value="ECO:0007669"/>
    <property type="project" value="TreeGrafter"/>
</dbReference>
<dbReference type="Gene3D" id="3.40.50.360">
    <property type="match status" value="1"/>
</dbReference>
<comment type="cofactor">
    <cofactor evidence="1">
        <name>FMN</name>
        <dbReference type="ChEBI" id="CHEBI:58210"/>
    </cofactor>
</comment>
<sequence>MTCNFGKHIRGTIEKGEIDYLKRFRQMARAALFAQRMFMKAYTNRTRPLILYTTETDKSFGCAKQLANIFSKAFKSEVMCMKDFDVAKMEFKILFSKLCLYFEVVTLWVMEKNFTNLSRRGSENISQQDSSSEEALGLLARGEARERADTATPHVLIYRVKQCSLCEMRLSSYKLLVEQMVQRH</sequence>
<dbReference type="SUPFAM" id="SSF52218">
    <property type="entry name" value="Flavoproteins"/>
    <property type="match status" value="1"/>
</dbReference>
<dbReference type="GO" id="GO:0046872">
    <property type="term" value="F:metal ion binding"/>
    <property type="evidence" value="ECO:0007669"/>
    <property type="project" value="UniProtKB-KW"/>
</dbReference>
<protein>
    <recommendedName>
        <fullName evidence="4">nitric-oxide synthase (NADPH)</fullName>
        <ecNumber evidence="4">1.14.13.39</ecNumber>
    </recommendedName>
</protein>
<dbReference type="PANTHER" id="PTHR43410:SF1">
    <property type="entry name" value="NITRIC OXIDE SYNTHASE"/>
    <property type="match status" value="1"/>
</dbReference>
<evidence type="ECO:0000256" key="10">
    <source>
        <dbReference type="ARBA" id="ARBA00023002"/>
    </source>
</evidence>
<dbReference type="PANTHER" id="PTHR43410">
    <property type="entry name" value="NITRIC OXIDE SYNTHASE OXYGENASE"/>
    <property type="match status" value="1"/>
</dbReference>
<accession>A0AA88L8S3</accession>
<comment type="cofactor">
    <cofactor evidence="2">
        <name>heme b</name>
        <dbReference type="ChEBI" id="CHEBI:60344"/>
    </cofactor>
</comment>
<evidence type="ECO:0000256" key="2">
    <source>
        <dbReference type="ARBA" id="ARBA00001970"/>
    </source>
</evidence>
<dbReference type="EMBL" id="JAVRJZ010000006">
    <property type="protein sequence ID" value="KAK2721332.1"/>
    <property type="molecule type" value="Genomic_DNA"/>
</dbReference>
<comment type="caution">
    <text evidence="12">The sequence shown here is derived from an EMBL/GenBank/DDBJ whole genome shotgun (WGS) entry which is preliminary data.</text>
</comment>
<evidence type="ECO:0000256" key="3">
    <source>
        <dbReference type="ARBA" id="ARBA00006267"/>
    </source>
</evidence>
<evidence type="ECO:0000313" key="13">
    <source>
        <dbReference type="Proteomes" id="UP001187531"/>
    </source>
</evidence>
<evidence type="ECO:0000256" key="11">
    <source>
        <dbReference type="ARBA" id="ARBA00023004"/>
    </source>
</evidence>
<evidence type="ECO:0000256" key="9">
    <source>
        <dbReference type="ARBA" id="ARBA00022860"/>
    </source>
</evidence>